<dbReference type="RefSeq" id="WP_011973054.1">
    <property type="nucleotide sequence ID" value="NC_009635.1"/>
</dbReference>
<dbReference type="STRING" id="419665.Maeo_0334"/>
<sequence length="543" mass="60269">MGYYKKFKKMTDIKFKKYLPHMVGFIFLIIFVIFPVSSVLLQSFYDNGFTLKYYIEFIKSPYYYGILKNSLMVACLSTTLSLFMGLLFSLLIFKTDIKGKIFLKIAVLLPIITPGFIDSLAYVFLFGRHGLITHGLLGLEPNIYGWKSVVVLQSIDYTTTAFLIMSAVLLGISSNLEDAARNLGSSEFKVFKNITFPLLLPGILSAGLLIFMSSMADFGTPIIVGGNFNTLATASYFEIIGNFNTAMASTLSVILLIPSLILFTLYNRIYKEHGQKTTKIKPYSVSGSSKLLLSVPPAVFAIVVFMLFSAVFLAAFTKSFGYNYTFTLEYFVEALNKGMPALKNTIIFALSSSALVGLMGMIFAYIIVRDRFFGRKMLDLIILIPFAIPGTFIGIGYLLSFNTQPLLLTGTALIIILNCVVRKLPFSYKTGYATLTQIEKSIEEASLNLGADKLKTFYMIVLPMLKPAIIFSMIYTFIATVKTLGSIIFLITANTKVLSAMVFEATINDDFGVAACYSLMMIILSVIGVLLIWKLKGKNFIAD</sequence>
<feature type="transmembrane region" description="Helical" evidence="5">
    <location>
        <begin position="405"/>
        <end position="421"/>
    </location>
</feature>
<evidence type="ECO:0000256" key="5">
    <source>
        <dbReference type="RuleBase" id="RU363032"/>
    </source>
</evidence>
<keyword evidence="3 5" id="KW-1133">Transmembrane helix</keyword>
<comment type="subcellular location">
    <subcellularLocation>
        <location evidence="5">Cell membrane</location>
        <topology evidence="5">Multi-pass membrane protein</topology>
    </subcellularLocation>
    <subcellularLocation>
        <location evidence="1">Membrane</location>
        <topology evidence="1">Multi-pass membrane protein</topology>
    </subcellularLocation>
</comment>
<dbReference type="InterPro" id="IPR035906">
    <property type="entry name" value="MetI-like_sf"/>
</dbReference>
<dbReference type="GO" id="GO:0005886">
    <property type="term" value="C:plasma membrane"/>
    <property type="evidence" value="ECO:0007669"/>
    <property type="project" value="UniProtKB-SubCell"/>
</dbReference>
<feature type="transmembrane region" description="Helical" evidence="5">
    <location>
        <begin position="468"/>
        <end position="491"/>
    </location>
</feature>
<reference evidence="7" key="1">
    <citation type="submission" date="2007-06" db="EMBL/GenBank/DDBJ databases">
        <title>Complete sequence of Methanococcus aeolicus Nankai-3.</title>
        <authorList>
            <consortium name="US DOE Joint Genome Institute"/>
            <person name="Copeland A."/>
            <person name="Lucas S."/>
            <person name="Lapidus A."/>
            <person name="Barry K."/>
            <person name="Glavina del Rio T."/>
            <person name="Dalin E."/>
            <person name="Tice H."/>
            <person name="Pitluck S."/>
            <person name="Chain P."/>
            <person name="Malfatti S."/>
            <person name="Shin M."/>
            <person name="Vergez L."/>
            <person name="Schmutz J."/>
            <person name="Larimer F."/>
            <person name="Land M."/>
            <person name="Hauser L."/>
            <person name="Kyrpides N."/>
            <person name="Lykidis A."/>
            <person name="Sieprawska-Lupa M."/>
            <person name="Whitman W.B."/>
            <person name="Richardson P."/>
        </authorList>
    </citation>
    <scope>NUCLEOTIDE SEQUENCE [LARGE SCALE GENOMIC DNA]</scope>
    <source>
        <strain evidence="7">Nankai-3</strain>
    </source>
</reference>
<dbReference type="KEGG" id="mae:Maeo_0334"/>
<gene>
    <name evidence="7" type="ordered locus">Maeo_0334</name>
</gene>
<evidence type="ECO:0000256" key="3">
    <source>
        <dbReference type="ARBA" id="ARBA00022989"/>
    </source>
</evidence>
<feature type="transmembrane region" description="Helical" evidence="5">
    <location>
        <begin position="21"/>
        <end position="45"/>
    </location>
</feature>
<dbReference type="CDD" id="cd06261">
    <property type="entry name" value="TM_PBP2"/>
    <property type="match status" value="2"/>
</dbReference>
<feature type="transmembrane region" description="Helical" evidence="5">
    <location>
        <begin position="291"/>
        <end position="316"/>
    </location>
</feature>
<dbReference type="eggNOG" id="arCOG00163">
    <property type="taxonomic scope" value="Archaea"/>
</dbReference>
<evidence type="ECO:0000313" key="8">
    <source>
        <dbReference type="Proteomes" id="UP000001106"/>
    </source>
</evidence>
<dbReference type="HOGENOM" id="CLU_021838_1_1_2"/>
<evidence type="ECO:0000259" key="6">
    <source>
        <dbReference type="PROSITE" id="PS50928"/>
    </source>
</evidence>
<accession>A6UTV0</accession>
<evidence type="ECO:0000256" key="1">
    <source>
        <dbReference type="ARBA" id="ARBA00004141"/>
    </source>
</evidence>
<keyword evidence="2 5" id="KW-0812">Transmembrane</keyword>
<evidence type="ECO:0000313" key="7">
    <source>
        <dbReference type="EMBL" id="ABR55922.1"/>
    </source>
</evidence>
<dbReference type="EMBL" id="CP000743">
    <property type="protein sequence ID" value="ABR55922.1"/>
    <property type="molecule type" value="Genomic_DNA"/>
</dbReference>
<feature type="transmembrane region" description="Helical" evidence="5">
    <location>
        <begin position="146"/>
        <end position="172"/>
    </location>
</feature>
<dbReference type="GO" id="GO:0055085">
    <property type="term" value="P:transmembrane transport"/>
    <property type="evidence" value="ECO:0007669"/>
    <property type="project" value="InterPro"/>
</dbReference>
<dbReference type="Gene3D" id="1.10.3720.10">
    <property type="entry name" value="MetI-like"/>
    <property type="match status" value="2"/>
</dbReference>
<feature type="domain" description="ABC transmembrane type-1" evidence="6">
    <location>
        <begin position="67"/>
        <end position="266"/>
    </location>
</feature>
<dbReference type="PROSITE" id="PS50928">
    <property type="entry name" value="ABC_TM1"/>
    <property type="match status" value="2"/>
</dbReference>
<dbReference type="SUPFAM" id="SSF161098">
    <property type="entry name" value="MetI-like"/>
    <property type="match status" value="2"/>
</dbReference>
<feature type="transmembrane region" description="Helical" evidence="5">
    <location>
        <begin position="105"/>
        <end position="126"/>
    </location>
</feature>
<feature type="transmembrane region" description="Helical" evidence="5">
    <location>
        <begin position="71"/>
        <end position="93"/>
    </location>
</feature>
<protein>
    <submittedName>
        <fullName evidence="7">Binding-protein-dependent transport systems inner membrane component</fullName>
    </submittedName>
</protein>
<feature type="transmembrane region" description="Helical" evidence="5">
    <location>
        <begin position="246"/>
        <end position="270"/>
    </location>
</feature>
<comment type="similarity">
    <text evidence="5">Belongs to the binding-protein-dependent transport system permease family.</text>
</comment>
<organism evidence="7 8">
    <name type="scientific">Methanococcus aeolicus (strain ATCC BAA-1280 / DSM 17508 / OCM 812 / Nankai-3)</name>
    <dbReference type="NCBI Taxonomy" id="419665"/>
    <lineage>
        <taxon>Archaea</taxon>
        <taxon>Methanobacteriati</taxon>
        <taxon>Methanobacteriota</taxon>
        <taxon>Methanomada group</taxon>
        <taxon>Methanococci</taxon>
        <taxon>Methanococcales</taxon>
        <taxon>Methanococcaceae</taxon>
        <taxon>Methanococcus</taxon>
    </lineage>
</organism>
<keyword evidence="4 5" id="KW-0472">Membrane</keyword>
<name>A6UTV0_META3</name>
<dbReference type="PANTHER" id="PTHR43496:SF1">
    <property type="entry name" value="POLYGALACTURONAN_RHAMNOGALACTURONAN TRANSPORT SYSTEM PERMEASE PROTEIN YTEP"/>
    <property type="match status" value="1"/>
</dbReference>
<proteinExistence type="inferred from homology"/>
<keyword evidence="5" id="KW-0813">Transport</keyword>
<dbReference type="Pfam" id="PF00528">
    <property type="entry name" value="BPD_transp_1"/>
    <property type="match status" value="1"/>
</dbReference>
<dbReference type="PANTHER" id="PTHR43496">
    <property type="entry name" value="PROTEIN LPLB"/>
    <property type="match status" value="1"/>
</dbReference>
<dbReference type="AlphaFoldDB" id="A6UTV0"/>
<dbReference type="GeneID" id="5326729"/>
<feature type="transmembrane region" description="Helical" evidence="5">
    <location>
        <begin position="511"/>
        <end position="533"/>
    </location>
</feature>
<evidence type="ECO:0000256" key="2">
    <source>
        <dbReference type="ARBA" id="ARBA00022692"/>
    </source>
</evidence>
<keyword evidence="8" id="KW-1185">Reference proteome</keyword>
<feature type="transmembrane region" description="Helical" evidence="5">
    <location>
        <begin position="346"/>
        <end position="368"/>
    </location>
</feature>
<feature type="transmembrane region" description="Helical" evidence="5">
    <location>
        <begin position="193"/>
        <end position="212"/>
    </location>
</feature>
<feature type="transmembrane region" description="Helical" evidence="5">
    <location>
        <begin position="380"/>
        <end position="399"/>
    </location>
</feature>
<feature type="domain" description="ABC transmembrane type-1" evidence="6">
    <location>
        <begin position="342"/>
        <end position="532"/>
    </location>
</feature>
<dbReference type="Proteomes" id="UP000001106">
    <property type="component" value="Chromosome"/>
</dbReference>
<evidence type="ECO:0000256" key="4">
    <source>
        <dbReference type="ARBA" id="ARBA00023136"/>
    </source>
</evidence>
<dbReference type="OrthoDB" id="86208at2157"/>
<dbReference type="InterPro" id="IPR000515">
    <property type="entry name" value="MetI-like"/>
</dbReference>